<name>A0A964T508_9HYPH</name>
<dbReference type="AlphaFoldDB" id="A0A964T508"/>
<evidence type="ECO:0000313" key="3">
    <source>
        <dbReference type="Proteomes" id="UP000773614"/>
    </source>
</evidence>
<dbReference type="InterPro" id="IPR042100">
    <property type="entry name" value="Bug_dom1"/>
</dbReference>
<dbReference type="Proteomes" id="UP000773614">
    <property type="component" value="Unassembled WGS sequence"/>
</dbReference>
<keyword evidence="3" id="KW-1185">Reference proteome</keyword>
<dbReference type="Gene3D" id="3.40.190.10">
    <property type="entry name" value="Periplasmic binding protein-like II"/>
    <property type="match status" value="1"/>
</dbReference>
<dbReference type="OrthoDB" id="7250490at2"/>
<dbReference type="PANTHER" id="PTHR42928:SF5">
    <property type="entry name" value="BLR1237 PROTEIN"/>
    <property type="match status" value="1"/>
</dbReference>
<protein>
    <submittedName>
        <fullName evidence="2">Tripartite tricarboxylate transporter substrate binding protein</fullName>
    </submittedName>
</protein>
<comment type="caution">
    <text evidence="2">The sequence shown here is derived from an EMBL/GenBank/DDBJ whole genome shotgun (WGS) entry which is preliminary data.</text>
</comment>
<dbReference type="SUPFAM" id="SSF53850">
    <property type="entry name" value="Periplasmic binding protein-like II"/>
    <property type="match status" value="1"/>
</dbReference>
<dbReference type="CDD" id="cd07012">
    <property type="entry name" value="PBP2_Bug_TTT"/>
    <property type="match status" value="1"/>
</dbReference>
<gene>
    <name evidence="2" type="ORF">E4O86_13015</name>
</gene>
<accession>A0A964T508</accession>
<organism evidence="2 3">
    <name type="scientific">Propylenella binzhouense</name>
    <dbReference type="NCBI Taxonomy" id="2555902"/>
    <lineage>
        <taxon>Bacteria</taxon>
        <taxon>Pseudomonadati</taxon>
        <taxon>Pseudomonadota</taxon>
        <taxon>Alphaproteobacteria</taxon>
        <taxon>Hyphomicrobiales</taxon>
        <taxon>Propylenellaceae</taxon>
        <taxon>Propylenella</taxon>
    </lineage>
</organism>
<dbReference type="Pfam" id="PF03401">
    <property type="entry name" value="TctC"/>
    <property type="match status" value="1"/>
</dbReference>
<evidence type="ECO:0000313" key="2">
    <source>
        <dbReference type="EMBL" id="MYZ48631.1"/>
    </source>
</evidence>
<dbReference type="Gene3D" id="3.40.190.150">
    <property type="entry name" value="Bordetella uptake gene, domain 1"/>
    <property type="match status" value="1"/>
</dbReference>
<dbReference type="PANTHER" id="PTHR42928">
    <property type="entry name" value="TRICARBOXYLATE-BINDING PROTEIN"/>
    <property type="match status" value="1"/>
</dbReference>
<dbReference type="EMBL" id="SPKJ01000043">
    <property type="protein sequence ID" value="MYZ48631.1"/>
    <property type="molecule type" value="Genomic_DNA"/>
</dbReference>
<dbReference type="InterPro" id="IPR005064">
    <property type="entry name" value="BUG"/>
</dbReference>
<evidence type="ECO:0000256" key="1">
    <source>
        <dbReference type="ARBA" id="ARBA00006987"/>
    </source>
</evidence>
<comment type="similarity">
    <text evidence="1">Belongs to the UPF0065 (bug) family.</text>
</comment>
<sequence>MAPHLQKVLGANIVVENVRGGSGAKAMAHVAQAKPDGSVLYGTTPSFVNTSLLSKPQFTYADLEPVMNIFMDPQVVYTTTKSEYKTLAELVEAAKAKPGTISIGVSTPGSLDRQVMERLKKLTGIEVNIATHDGGGDLLVNVLNGTLAAGIGEVQELRGQIQAGEIRLIASYTEKRLDNFPDVPTAREQGIDLVVRKFRGLAGPKGMPAEVFAAWEKAIPAVLDLPEFKKWYQAGGLIPTVMNHEEYAKFMTDFVAEQKQFFADYGVTSD</sequence>
<proteinExistence type="inferred from homology"/>
<reference evidence="2" key="1">
    <citation type="submission" date="2019-03" db="EMBL/GenBank/DDBJ databases">
        <title>Afifella sp. nov., isolated from activated sludge.</title>
        <authorList>
            <person name="Li Q."/>
            <person name="Liu Y."/>
        </authorList>
    </citation>
    <scope>NUCLEOTIDE SEQUENCE</scope>
    <source>
        <strain evidence="2">L72</strain>
    </source>
</reference>